<feature type="compositionally biased region" description="Low complexity" evidence="2">
    <location>
        <begin position="73"/>
        <end position="84"/>
    </location>
</feature>
<feature type="domain" description="FF" evidence="4">
    <location>
        <begin position="164"/>
        <end position="219"/>
    </location>
</feature>
<dbReference type="SMART" id="SM00441">
    <property type="entry name" value="FF"/>
    <property type="match status" value="2"/>
</dbReference>
<dbReference type="PANTHER" id="PTHR11864:SF0">
    <property type="entry name" value="PRP40 PRE-MRNA PROCESSING FACTOR 40 HOMOLOG A (YEAST)"/>
    <property type="match status" value="1"/>
</dbReference>
<evidence type="ECO:0000259" key="4">
    <source>
        <dbReference type="PROSITE" id="PS51676"/>
    </source>
</evidence>
<feature type="domain" description="FF" evidence="4">
    <location>
        <begin position="303"/>
        <end position="363"/>
    </location>
</feature>
<evidence type="ECO:0000256" key="3">
    <source>
        <dbReference type="SAM" id="SignalP"/>
    </source>
</evidence>
<protein>
    <recommendedName>
        <fullName evidence="4">FF domain-containing protein</fullName>
    </recommendedName>
</protein>
<dbReference type="Gene3D" id="1.10.10.440">
    <property type="entry name" value="FF domain"/>
    <property type="match status" value="2"/>
</dbReference>
<feature type="region of interest" description="Disordered" evidence="2">
    <location>
        <begin position="438"/>
        <end position="513"/>
    </location>
</feature>
<accession>A0ABD1YCZ2</accession>
<feature type="chain" id="PRO_5044789455" description="FF domain-containing protein" evidence="3">
    <location>
        <begin position="22"/>
        <end position="633"/>
    </location>
</feature>
<comment type="caution">
    <text evidence="5">The sequence shown here is derived from an EMBL/GenBank/DDBJ whole genome shotgun (WGS) entry which is preliminary data.</text>
</comment>
<feature type="compositionally biased region" description="Basic residues" evidence="2">
    <location>
        <begin position="503"/>
        <end position="513"/>
    </location>
</feature>
<dbReference type="InterPro" id="IPR036517">
    <property type="entry name" value="FF_domain_sf"/>
</dbReference>
<dbReference type="PANTHER" id="PTHR11864">
    <property type="entry name" value="PRE-MRNA-PROCESSING PROTEIN PRP40"/>
    <property type="match status" value="1"/>
</dbReference>
<feature type="domain" description="FF" evidence="4">
    <location>
        <begin position="225"/>
        <end position="302"/>
    </location>
</feature>
<keyword evidence="1" id="KW-0175">Coiled coil</keyword>
<feature type="signal peptide" evidence="3">
    <location>
        <begin position="1"/>
        <end position="21"/>
    </location>
</feature>
<gene>
    <name evidence="5" type="ORF">R1flu_008655</name>
</gene>
<dbReference type="InterPro" id="IPR039726">
    <property type="entry name" value="Prp40-like"/>
</dbReference>
<sequence>MWLCTCLNCVHAVLLSSFGYAVLGPVLPSSGSRPLQLAREHVDKSPAAGTPGVSAAEVTGASVTPGNTAGGNVSASVRPAAASPKPGSVVTSTPAFLTQSAALSAAPSVTAVPAFMPAPSGNVLSIKIGIHTSLESVTFESCGGERKQAFNEYLAQRKKLESEEKKAREDILSMLEESKELTSSMRWSKALTLFENDPRFQAVDKDGEREELYEDYLVDLERKEREKAREERKKNLAEYQQSCDSWSLVILLRSDESLRWPERLSRANTQWRKGQDKLEDDECCSRLDKIDRLELFQEQIRRKERKNRDEFRNLMEEHKKAGILTARTQWRDYLAKIDMNARMWAANTSGSTPKELFEDFAEELDKQYHEDKVKAKEAIKSGKISVASTWTFDKFKAAIAEAGDLEAIAEKLSQTLRAFSEESSGKKVFENYITHIQKRAKDKDRKREKEEKAATKDNDKDKEKERERRKDKDKDKERDKDKEKSKREKETIQDGSETGTIMHIRKRRKGRRTRIGRRIKNIKRDTGVAVRMLVQTGRTRKGPVSMGLTTRSHLGRMAMSQGQIVRPDISGIGGIVMEQGGTVLGKVGGWRTWRGWRNPIGPPVPKSTSFCVFVLEPPKLISFGCHSTVDQHQ</sequence>
<dbReference type="GO" id="GO:0005634">
    <property type="term" value="C:nucleus"/>
    <property type="evidence" value="ECO:0007669"/>
    <property type="project" value="UniProtKB-ARBA"/>
</dbReference>
<name>A0ABD1YCZ2_9MARC</name>
<evidence type="ECO:0000313" key="5">
    <source>
        <dbReference type="EMBL" id="KAL2624410.1"/>
    </source>
</evidence>
<feature type="coiled-coil region" evidence="1">
    <location>
        <begin position="293"/>
        <end position="321"/>
    </location>
</feature>
<dbReference type="Proteomes" id="UP001605036">
    <property type="component" value="Unassembled WGS sequence"/>
</dbReference>
<evidence type="ECO:0000256" key="1">
    <source>
        <dbReference type="SAM" id="Coils"/>
    </source>
</evidence>
<feature type="compositionally biased region" description="Polar residues" evidence="2">
    <location>
        <begin position="61"/>
        <end position="71"/>
    </location>
</feature>
<dbReference type="EMBL" id="JBHFFA010000005">
    <property type="protein sequence ID" value="KAL2624410.1"/>
    <property type="molecule type" value="Genomic_DNA"/>
</dbReference>
<feature type="region of interest" description="Disordered" evidence="2">
    <location>
        <begin position="41"/>
        <end position="89"/>
    </location>
</feature>
<feature type="compositionally biased region" description="Basic and acidic residues" evidence="2">
    <location>
        <begin position="439"/>
        <end position="492"/>
    </location>
</feature>
<proteinExistence type="predicted"/>
<dbReference type="Pfam" id="PF01846">
    <property type="entry name" value="FF"/>
    <property type="match status" value="2"/>
</dbReference>
<feature type="coiled-coil region" evidence="1">
    <location>
        <begin position="146"/>
        <end position="177"/>
    </location>
</feature>
<evidence type="ECO:0000256" key="2">
    <source>
        <dbReference type="SAM" id="MobiDB-lite"/>
    </source>
</evidence>
<keyword evidence="6" id="KW-1185">Reference proteome</keyword>
<dbReference type="FunFam" id="1.10.10.440:FF:000024">
    <property type="entry name" value="Pre-mRNA-processing protein 40A"/>
    <property type="match status" value="1"/>
</dbReference>
<dbReference type="AlphaFoldDB" id="A0ABD1YCZ2"/>
<organism evidence="5 6">
    <name type="scientific">Riccia fluitans</name>
    <dbReference type="NCBI Taxonomy" id="41844"/>
    <lineage>
        <taxon>Eukaryota</taxon>
        <taxon>Viridiplantae</taxon>
        <taxon>Streptophyta</taxon>
        <taxon>Embryophyta</taxon>
        <taxon>Marchantiophyta</taxon>
        <taxon>Marchantiopsida</taxon>
        <taxon>Marchantiidae</taxon>
        <taxon>Marchantiales</taxon>
        <taxon>Ricciaceae</taxon>
        <taxon>Riccia</taxon>
    </lineage>
</organism>
<feature type="coiled-coil region" evidence="1">
    <location>
        <begin position="213"/>
        <end position="240"/>
    </location>
</feature>
<dbReference type="Pfam" id="PF25432">
    <property type="entry name" value="FF_PRPF40A"/>
    <property type="match status" value="1"/>
</dbReference>
<evidence type="ECO:0000313" key="6">
    <source>
        <dbReference type="Proteomes" id="UP001605036"/>
    </source>
</evidence>
<keyword evidence="3" id="KW-0732">Signal</keyword>
<dbReference type="SUPFAM" id="SSF81698">
    <property type="entry name" value="FF domain"/>
    <property type="match status" value="2"/>
</dbReference>
<dbReference type="InterPro" id="IPR002713">
    <property type="entry name" value="FF_domain"/>
</dbReference>
<dbReference type="PROSITE" id="PS51676">
    <property type="entry name" value="FF"/>
    <property type="match status" value="3"/>
</dbReference>
<reference evidence="5 6" key="1">
    <citation type="submission" date="2024-09" db="EMBL/GenBank/DDBJ databases">
        <title>Chromosome-scale assembly of Riccia fluitans.</title>
        <authorList>
            <person name="Paukszto L."/>
            <person name="Sawicki J."/>
            <person name="Karawczyk K."/>
            <person name="Piernik-Szablinska J."/>
            <person name="Szczecinska M."/>
            <person name="Mazdziarz M."/>
        </authorList>
    </citation>
    <scope>NUCLEOTIDE SEQUENCE [LARGE SCALE GENOMIC DNA]</scope>
    <source>
        <strain evidence="5">Rf_01</strain>
        <tissue evidence="5">Aerial parts of the thallus</tissue>
    </source>
</reference>